<dbReference type="EMBL" id="GBXM01051282">
    <property type="protein sequence ID" value="JAH57295.1"/>
    <property type="molecule type" value="Transcribed_RNA"/>
</dbReference>
<name>A0A0E9TWL7_ANGAN</name>
<proteinExistence type="predicted"/>
<reference evidence="1" key="2">
    <citation type="journal article" date="2015" name="Fish Shellfish Immunol.">
        <title>Early steps in the European eel (Anguilla anguilla)-Vibrio vulnificus interaction in the gills: Role of the RtxA13 toxin.</title>
        <authorList>
            <person name="Callol A."/>
            <person name="Pajuelo D."/>
            <person name="Ebbesson L."/>
            <person name="Teles M."/>
            <person name="MacKenzie S."/>
            <person name="Amaro C."/>
        </authorList>
    </citation>
    <scope>NUCLEOTIDE SEQUENCE</scope>
</reference>
<evidence type="ECO:0000313" key="1">
    <source>
        <dbReference type="EMBL" id="JAH57295.1"/>
    </source>
</evidence>
<sequence length="36" mass="4148">MLRWSTGRRQSKETILKILPDCHNLSCTRLCGLLTC</sequence>
<dbReference type="AlphaFoldDB" id="A0A0E9TWL7"/>
<reference evidence="1" key="1">
    <citation type="submission" date="2014-11" db="EMBL/GenBank/DDBJ databases">
        <authorList>
            <person name="Amaro Gonzalez C."/>
        </authorList>
    </citation>
    <scope>NUCLEOTIDE SEQUENCE</scope>
</reference>
<protein>
    <submittedName>
        <fullName evidence="1">Uncharacterized protein</fullName>
    </submittedName>
</protein>
<accession>A0A0E9TWL7</accession>
<organism evidence="1">
    <name type="scientific">Anguilla anguilla</name>
    <name type="common">European freshwater eel</name>
    <name type="synonym">Muraena anguilla</name>
    <dbReference type="NCBI Taxonomy" id="7936"/>
    <lineage>
        <taxon>Eukaryota</taxon>
        <taxon>Metazoa</taxon>
        <taxon>Chordata</taxon>
        <taxon>Craniata</taxon>
        <taxon>Vertebrata</taxon>
        <taxon>Euteleostomi</taxon>
        <taxon>Actinopterygii</taxon>
        <taxon>Neopterygii</taxon>
        <taxon>Teleostei</taxon>
        <taxon>Anguilliformes</taxon>
        <taxon>Anguillidae</taxon>
        <taxon>Anguilla</taxon>
    </lineage>
</organism>